<evidence type="ECO:0000259" key="2">
    <source>
        <dbReference type="PROSITE" id="PS50943"/>
    </source>
</evidence>
<dbReference type="GO" id="GO:0003677">
    <property type="term" value="F:DNA binding"/>
    <property type="evidence" value="ECO:0007669"/>
    <property type="project" value="InterPro"/>
</dbReference>
<dbReference type="SMART" id="SM00530">
    <property type="entry name" value="HTH_XRE"/>
    <property type="match status" value="1"/>
</dbReference>
<dbReference type="SUPFAM" id="SSF47413">
    <property type="entry name" value="lambda repressor-like DNA-binding domains"/>
    <property type="match status" value="1"/>
</dbReference>
<evidence type="ECO:0000313" key="3">
    <source>
        <dbReference type="EMBL" id="GGL12999.1"/>
    </source>
</evidence>
<protein>
    <recommendedName>
        <fullName evidence="2">HTH cro/C1-type domain-containing protein</fullName>
    </recommendedName>
</protein>
<keyword evidence="4" id="KW-1185">Reference proteome</keyword>
<dbReference type="PROSITE" id="PS50943">
    <property type="entry name" value="HTH_CROC1"/>
    <property type="match status" value="1"/>
</dbReference>
<dbReference type="AlphaFoldDB" id="A0A917RKQ2"/>
<reference evidence="3" key="2">
    <citation type="submission" date="2020-09" db="EMBL/GenBank/DDBJ databases">
        <authorList>
            <person name="Sun Q."/>
            <person name="Ohkuma M."/>
        </authorList>
    </citation>
    <scope>NUCLEOTIDE SEQUENCE</scope>
    <source>
        <strain evidence="3">JCM 13064</strain>
    </source>
</reference>
<reference evidence="3" key="1">
    <citation type="journal article" date="2014" name="Int. J. Syst. Evol. Microbiol.">
        <title>Complete genome sequence of Corynebacterium casei LMG S-19264T (=DSM 44701T), isolated from a smear-ripened cheese.</title>
        <authorList>
            <consortium name="US DOE Joint Genome Institute (JGI-PGF)"/>
            <person name="Walter F."/>
            <person name="Albersmeier A."/>
            <person name="Kalinowski J."/>
            <person name="Ruckert C."/>
        </authorList>
    </citation>
    <scope>NUCLEOTIDE SEQUENCE</scope>
    <source>
        <strain evidence="3">JCM 13064</strain>
    </source>
</reference>
<dbReference type="Gene3D" id="1.10.260.40">
    <property type="entry name" value="lambda repressor-like DNA-binding domains"/>
    <property type="match status" value="1"/>
</dbReference>
<dbReference type="PANTHER" id="PTHR43236:SF1">
    <property type="entry name" value="BLL7220 PROTEIN"/>
    <property type="match status" value="1"/>
</dbReference>
<organism evidence="3 4">
    <name type="scientific">Sphaerisporangium melleum</name>
    <dbReference type="NCBI Taxonomy" id="321316"/>
    <lineage>
        <taxon>Bacteria</taxon>
        <taxon>Bacillati</taxon>
        <taxon>Actinomycetota</taxon>
        <taxon>Actinomycetes</taxon>
        <taxon>Streptosporangiales</taxon>
        <taxon>Streptosporangiaceae</taxon>
        <taxon>Sphaerisporangium</taxon>
    </lineage>
</organism>
<dbReference type="Pfam" id="PF01381">
    <property type="entry name" value="HTH_3"/>
    <property type="match status" value="1"/>
</dbReference>
<gene>
    <name evidence="3" type="ORF">GCM10007964_63900</name>
</gene>
<dbReference type="InterPro" id="IPR010359">
    <property type="entry name" value="IrrE_HExxH"/>
</dbReference>
<comment type="similarity">
    <text evidence="1">Belongs to the short-chain fatty acyl-CoA assimilation regulator (ScfR) family.</text>
</comment>
<dbReference type="InterPro" id="IPR010982">
    <property type="entry name" value="Lambda_DNA-bd_dom_sf"/>
</dbReference>
<proteinExistence type="inferred from homology"/>
<dbReference type="InterPro" id="IPR052345">
    <property type="entry name" value="Rad_response_metalloprotease"/>
</dbReference>
<dbReference type="Proteomes" id="UP000645217">
    <property type="component" value="Unassembled WGS sequence"/>
</dbReference>
<dbReference type="CDD" id="cd00093">
    <property type="entry name" value="HTH_XRE"/>
    <property type="match status" value="1"/>
</dbReference>
<evidence type="ECO:0000313" key="4">
    <source>
        <dbReference type="Proteomes" id="UP000645217"/>
    </source>
</evidence>
<evidence type="ECO:0000256" key="1">
    <source>
        <dbReference type="ARBA" id="ARBA00007227"/>
    </source>
</evidence>
<name>A0A917RKQ2_9ACTN</name>
<accession>A0A917RKQ2</accession>
<dbReference type="PANTHER" id="PTHR43236">
    <property type="entry name" value="ANTITOXIN HIGA1"/>
    <property type="match status" value="1"/>
</dbReference>
<dbReference type="InterPro" id="IPR001387">
    <property type="entry name" value="Cro/C1-type_HTH"/>
</dbReference>
<dbReference type="Gene3D" id="1.10.10.2910">
    <property type="match status" value="1"/>
</dbReference>
<dbReference type="Pfam" id="PF06114">
    <property type="entry name" value="Peptidase_M78"/>
    <property type="match status" value="1"/>
</dbReference>
<sequence length="415" mass="45173">MRMDLQQVGARVRRERERAGLTQRELAELTDISQPTLARIELGTRPRLTIAELDRLAMAIGVPLRELTSGSPVRDRVRIAARTAGVPAVALEAALRRAVDILVLDERLDRLVHGGRPSAAGIRPLAADLSLPDPSASGEDQGRVLALAVRRLLDLGGAPLADPAELAERLAGVDTAVVDFPAGIDGFTLTDPVRAVTLIVVSTNAVTERQRFTYCHELGHFIFGDGTETHLLDGGRTSAELRCDAFARHLLAPQDGIRAWLGVNGPGGESAFDERRCALLARHFGVSLMVILIQLERMGMITGRQVERLRGPSGAQLAWRYGWGPQYAGKQEISRTVRPPQRVLERATTAYQAGKLGIRVLADLQGQDPTVTETALTAAGVIPEPPRIRRADMHRLLTRTRSAAPLQHPSREQEE</sequence>
<feature type="domain" description="HTH cro/C1-type" evidence="2">
    <location>
        <begin position="12"/>
        <end position="67"/>
    </location>
</feature>
<dbReference type="EMBL" id="BMNT01000045">
    <property type="protein sequence ID" value="GGL12999.1"/>
    <property type="molecule type" value="Genomic_DNA"/>
</dbReference>
<comment type="caution">
    <text evidence="3">The sequence shown here is derived from an EMBL/GenBank/DDBJ whole genome shotgun (WGS) entry which is preliminary data.</text>
</comment>